<evidence type="ECO:0000256" key="4">
    <source>
        <dbReference type="HAMAP-Rule" id="MF_01185"/>
    </source>
</evidence>
<protein>
    <recommendedName>
        <fullName evidence="4">Flagellar assembly factor FliW</fullName>
    </recommendedName>
</protein>
<dbReference type="HAMAP" id="MF_01185">
    <property type="entry name" value="FliW"/>
    <property type="match status" value="1"/>
</dbReference>
<dbReference type="InterPro" id="IPR024046">
    <property type="entry name" value="Flagellar_assmbl_FliW_dom_sf"/>
</dbReference>
<keyword evidence="2 4" id="KW-1005">Bacterial flagellum biogenesis</keyword>
<dbReference type="Proteomes" id="UP000660110">
    <property type="component" value="Unassembled WGS sequence"/>
</dbReference>
<keyword evidence="5" id="KW-0966">Cell projection</keyword>
<dbReference type="EMBL" id="BMEL01000004">
    <property type="protein sequence ID" value="GGF31290.1"/>
    <property type="molecule type" value="Genomic_DNA"/>
</dbReference>
<keyword evidence="6" id="KW-1185">Reference proteome</keyword>
<accession>A0A917EYM6</accession>
<comment type="caution">
    <text evidence="5">The sequence shown here is derived from an EMBL/GenBank/DDBJ whole genome shotgun (WGS) entry which is preliminary data.</text>
</comment>
<dbReference type="PANTHER" id="PTHR39190">
    <property type="entry name" value="FLAGELLAR ASSEMBLY FACTOR FLIW"/>
    <property type="match status" value="1"/>
</dbReference>
<keyword evidence="5" id="KW-0969">Cilium</keyword>
<dbReference type="RefSeq" id="WP_188378615.1">
    <property type="nucleotide sequence ID" value="NZ_BMEL01000004.1"/>
</dbReference>
<dbReference type="NCBIfam" id="NF009793">
    <property type="entry name" value="PRK13285.1-1"/>
    <property type="match status" value="1"/>
</dbReference>
<keyword evidence="1 4" id="KW-0963">Cytoplasm</keyword>
<keyword evidence="4" id="KW-0143">Chaperone</keyword>
<dbReference type="Pfam" id="PF02623">
    <property type="entry name" value="FliW"/>
    <property type="match status" value="1"/>
</dbReference>
<evidence type="ECO:0000313" key="6">
    <source>
        <dbReference type="Proteomes" id="UP000660110"/>
    </source>
</evidence>
<name>A0A917EYM6_HALAA</name>
<comment type="similarity">
    <text evidence="4">Belongs to the FliW family.</text>
</comment>
<gene>
    <name evidence="4 5" type="primary">fliW</name>
    <name evidence="5" type="ORF">GCM10010954_33100</name>
</gene>
<organism evidence="5 6">
    <name type="scientific">Halobacillus andaensis</name>
    <dbReference type="NCBI Taxonomy" id="1176239"/>
    <lineage>
        <taxon>Bacteria</taxon>
        <taxon>Bacillati</taxon>
        <taxon>Bacillota</taxon>
        <taxon>Bacilli</taxon>
        <taxon>Bacillales</taxon>
        <taxon>Bacillaceae</taxon>
        <taxon>Halobacillus</taxon>
    </lineage>
</organism>
<dbReference type="AlphaFoldDB" id="A0A917EYM6"/>
<dbReference type="InterPro" id="IPR003775">
    <property type="entry name" value="Flagellar_assembly_factor_FliW"/>
</dbReference>
<comment type="subcellular location">
    <subcellularLocation>
        <location evidence="4">Cytoplasm</location>
    </subcellularLocation>
</comment>
<reference evidence="5" key="2">
    <citation type="submission" date="2020-09" db="EMBL/GenBank/DDBJ databases">
        <authorList>
            <person name="Sun Q."/>
            <person name="Zhou Y."/>
        </authorList>
    </citation>
    <scope>NUCLEOTIDE SEQUENCE</scope>
    <source>
        <strain evidence="5">CGMCC 1.12153</strain>
    </source>
</reference>
<evidence type="ECO:0000256" key="2">
    <source>
        <dbReference type="ARBA" id="ARBA00022795"/>
    </source>
</evidence>
<dbReference type="SUPFAM" id="SSF141457">
    <property type="entry name" value="BH3618-like"/>
    <property type="match status" value="1"/>
</dbReference>
<dbReference type="Gene3D" id="2.30.290.10">
    <property type="entry name" value="BH3618-like"/>
    <property type="match status" value="1"/>
</dbReference>
<evidence type="ECO:0000256" key="1">
    <source>
        <dbReference type="ARBA" id="ARBA00022490"/>
    </source>
</evidence>
<keyword evidence="5" id="KW-0282">Flagellum</keyword>
<dbReference type="GO" id="GO:0006417">
    <property type="term" value="P:regulation of translation"/>
    <property type="evidence" value="ECO:0007669"/>
    <property type="project" value="UniProtKB-KW"/>
</dbReference>
<reference evidence="5" key="1">
    <citation type="journal article" date="2014" name="Int. J. Syst. Evol. Microbiol.">
        <title>Complete genome sequence of Corynebacterium casei LMG S-19264T (=DSM 44701T), isolated from a smear-ripened cheese.</title>
        <authorList>
            <consortium name="US DOE Joint Genome Institute (JGI-PGF)"/>
            <person name="Walter F."/>
            <person name="Albersmeier A."/>
            <person name="Kalinowski J."/>
            <person name="Ruckert C."/>
        </authorList>
    </citation>
    <scope>NUCLEOTIDE SEQUENCE</scope>
    <source>
        <strain evidence="5">CGMCC 1.12153</strain>
    </source>
</reference>
<comment type="function">
    <text evidence="4">Acts as an anti-CsrA protein, binds CsrA and prevents it from repressing translation of its target genes, one of which is flagellin. Binds to flagellin and participates in the assembly of the flagellum.</text>
</comment>
<proteinExistence type="inferred from homology"/>
<dbReference type="PANTHER" id="PTHR39190:SF1">
    <property type="entry name" value="FLAGELLAR ASSEMBLY FACTOR FLIW"/>
    <property type="match status" value="1"/>
</dbReference>
<sequence>MNIHTKYFGVIDVNEEDFLHFEQGLPGFENYHSFVFLPVDEDGIYLALQSVDEAAVALIVTNPYLFYKDYAFDLDKKSLSDVEINKLEEVAVYSVITLKEPFANSTLNLQAPIVVNVEKKLGKQVILHDTDYQTKHPLLQAQGGEVNARP</sequence>
<dbReference type="GO" id="GO:0044780">
    <property type="term" value="P:bacterial-type flagellum assembly"/>
    <property type="evidence" value="ECO:0007669"/>
    <property type="project" value="UniProtKB-UniRule"/>
</dbReference>
<keyword evidence="3 4" id="KW-0810">Translation regulation</keyword>
<comment type="subunit">
    <text evidence="4">Interacts with translational regulator CsrA and flagellin(s).</text>
</comment>
<dbReference type="GO" id="GO:0005737">
    <property type="term" value="C:cytoplasm"/>
    <property type="evidence" value="ECO:0007669"/>
    <property type="project" value="UniProtKB-SubCell"/>
</dbReference>
<evidence type="ECO:0000313" key="5">
    <source>
        <dbReference type="EMBL" id="GGF31290.1"/>
    </source>
</evidence>
<evidence type="ECO:0000256" key="3">
    <source>
        <dbReference type="ARBA" id="ARBA00022845"/>
    </source>
</evidence>